<dbReference type="GO" id="GO:1990904">
    <property type="term" value="C:ribonucleoprotein complex"/>
    <property type="evidence" value="ECO:0007669"/>
    <property type="project" value="UniProtKB-KW"/>
</dbReference>
<reference evidence="9 10" key="1">
    <citation type="submission" date="2014-01" db="EMBL/GenBank/DDBJ databases">
        <title>Genome sequencing of Thermotog hypogea.</title>
        <authorList>
            <person name="Zhang X."/>
            <person name="Alvare G."/>
            <person name="Fristensky B."/>
            <person name="Chen L."/>
            <person name="Suen T."/>
            <person name="Chen Q."/>
            <person name="Ma K."/>
        </authorList>
    </citation>
    <scope>NUCLEOTIDE SEQUENCE [LARGE SCALE GENOMIC DNA]</scope>
    <source>
        <strain evidence="9 10">DSM 11164</strain>
    </source>
</reference>
<evidence type="ECO:0000256" key="2">
    <source>
        <dbReference type="ARBA" id="ARBA00022730"/>
    </source>
</evidence>
<accession>A0A0X1KNM8</accession>
<dbReference type="Proteomes" id="UP000077469">
    <property type="component" value="Chromosome"/>
</dbReference>
<dbReference type="GO" id="GO:0005840">
    <property type="term" value="C:ribosome"/>
    <property type="evidence" value="ECO:0007669"/>
    <property type="project" value="UniProtKB-KW"/>
</dbReference>
<evidence type="ECO:0000313" key="10">
    <source>
        <dbReference type="Proteomes" id="UP000077469"/>
    </source>
</evidence>
<dbReference type="InterPro" id="IPR049946">
    <property type="entry name" value="RIBOSOMAL_L20_CS"/>
</dbReference>
<dbReference type="PROSITE" id="PS00937">
    <property type="entry name" value="RIBOSOMAL_L20"/>
    <property type="match status" value="1"/>
</dbReference>
<proteinExistence type="inferred from homology"/>
<gene>
    <name evidence="7" type="primary">rplT</name>
    <name evidence="9" type="ORF">AJ81_00110</name>
</gene>
<dbReference type="PANTHER" id="PTHR10986">
    <property type="entry name" value="39S RIBOSOMAL PROTEIN L20"/>
    <property type="match status" value="1"/>
</dbReference>
<dbReference type="GO" id="GO:0006412">
    <property type="term" value="P:translation"/>
    <property type="evidence" value="ECO:0007669"/>
    <property type="project" value="InterPro"/>
</dbReference>
<evidence type="ECO:0000256" key="7">
    <source>
        <dbReference type="HAMAP-Rule" id="MF_00382"/>
    </source>
</evidence>
<dbReference type="GO" id="GO:0000027">
    <property type="term" value="P:ribosomal large subunit assembly"/>
    <property type="evidence" value="ECO:0007669"/>
    <property type="project" value="UniProtKB-UniRule"/>
</dbReference>
<dbReference type="Gene3D" id="1.10.1900.20">
    <property type="entry name" value="Ribosomal protein L20"/>
    <property type="match status" value="1"/>
</dbReference>
<dbReference type="PaxDb" id="1123384-AJ81_00110"/>
<keyword evidence="3 7" id="KW-0694">RNA-binding</keyword>
<dbReference type="KEGG" id="phy:AJ81_00110"/>
<sequence>MRVKRSLHARKKRKKILKAVKGFRGAISRRYKLAKQHYIRAKWYSFAGRKIKKRDFRKIWITRINIAARKYGLKYSELIHGLRLANVSINRKMLSELAVNDPSAFASYVELAKEHLKKVTA</sequence>
<evidence type="ECO:0000256" key="3">
    <source>
        <dbReference type="ARBA" id="ARBA00022884"/>
    </source>
</evidence>
<organism evidence="9 10">
    <name type="scientific">Pseudothermotoga hypogea DSM 11164 = NBRC 106472</name>
    <dbReference type="NCBI Taxonomy" id="1123384"/>
    <lineage>
        <taxon>Bacteria</taxon>
        <taxon>Thermotogati</taxon>
        <taxon>Thermotogota</taxon>
        <taxon>Thermotogae</taxon>
        <taxon>Thermotogales</taxon>
        <taxon>Thermotogaceae</taxon>
        <taxon>Pseudothermotoga</taxon>
    </lineage>
</organism>
<dbReference type="EMBL" id="CP007141">
    <property type="protein sequence ID" value="AJC72863.1"/>
    <property type="molecule type" value="Genomic_DNA"/>
</dbReference>
<dbReference type="GO" id="GO:0019843">
    <property type="term" value="F:rRNA binding"/>
    <property type="evidence" value="ECO:0007669"/>
    <property type="project" value="UniProtKB-UniRule"/>
</dbReference>
<dbReference type="HAMAP" id="MF_00382">
    <property type="entry name" value="Ribosomal_bL20"/>
    <property type="match status" value="1"/>
</dbReference>
<comment type="function">
    <text evidence="7 8">Binds directly to 23S ribosomal RNA and is necessary for the in vitro assembly process of the 50S ribosomal subunit. It is not involved in the protein synthesizing functions of that subunit.</text>
</comment>
<dbReference type="Gene3D" id="6.10.160.10">
    <property type="match status" value="1"/>
</dbReference>
<keyword evidence="10" id="KW-1185">Reference proteome</keyword>
<evidence type="ECO:0000256" key="4">
    <source>
        <dbReference type="ARBA" id="ARBA00022980"/>
    </source>
</evidence>
<evidence type="ECO:0000256" key="6">
    <source>
        <dbReference type="ARBA" id="ARBA00035172"/>
    </source>
</evidence>
<comment type="similarity">
    <text evidence="1 7 8">Belongs to the bacterial ribosomal protein bL20 family.</text>
</comment>
<dbReference type="PRINTS" id="PR00062">
    <property type="entry name" value="RIBOSOMALL20"/>
</dbReference>
<dbReference type="RefSeq" id="WP_031502936.1">
    <property type="nucleotide sequence ID" value="NC_022795.1"/>
</dbReference>
<dbReference type="GO" id="GO:0003735">
    <property type="term" value="F:structural constituent of ribosome"/>
    <property type="evidence" value="ECO:0007669"/>
    <property type="project" value="InterPro"/>
</dbReference>
<dbReference type="STRING" id="1123384.AJ81_00110"/>
<dbReference type="Pfam" id="PF00453">
    <property type="entry name" value="Ribosomal_L20"/>
    <property type="match status" value="1"/>
</dbReference>
<dbReference type="SUPFAM" id="SSF74731">
    <property type="entry name" value="Ribosomal protein L20"/>
    <property type="match status" value="1"/>
</dbReference>
<dbReference type="FunFam" id="1.10.1900.20:FF:000001">
    <property type="entry name" value="50S ribosomal protein L20"/>
    <property type="match status" value="1"/>
</dbReference>
<keyword evidence="2 7" id="KW-0699">rRNA-binding</keyword>
<evidence type="ECO:0000256" key="1">
    <source>
        <dbReference type="ARBA" id="ARBA00007698"/>
    </source>
</evidence>
<dbReference type="OrthoDB" id="9808966at2"/>
<dbReference type="CDD" id="cd07026">
    <property type="entry name" value="Ribosomal_L20"/>
    <property type="match status" value="1"/>
</dbReference>
<name>A0A0X1KNM8_9THEM</name>
<evidence type="ECO:0000313" key="9">
    <source>
        <dbReference type="EMBL" id="AJC72863.1"/>
    </source>
</evidence>
<dbReference type="AlphaFoldDB" id="A0A0X1KNM8"/>
<dbReference type="PATRIC" id="fig|1123384.7.peg.22"/>
<evidence type="ECO:0000256" key="5">
    <source>
        <dbReference type="ARBA" id="ARBA00023274"/>
    </source>
</evidence>
<evidence type="ECO:0000256" key="8">
    <source>
        <dbReference type="RuleBase" id="RU000560"/>
    </source>
</evidence>
<dbReference type="InterPro" id="IPR005813">
    <property type="entry name" value="Ribosomal_bL20"/>
</dbReference>
<dbReference type="InterPro" id="IPR035566">
    <property type="entry name" value="Ribosomal_protein_bL20_C"/>
</dbReference>
<keyword evidence="5 7" id="KW-0687">Ribonucleoprotein</keyword>
<keyword evidence="4 7" id="KW-0689">Ribosomal protein</keyword>
<dbReference type="NCBIfam" id="TIGR01032">
    <property type="entry name" value="rplT_bact"/>
    <property type="match status" value="1"/>
</dbReference>
<protein>
    <recommendedName>
        <fullName evidence="6 7">Large ribosomal subunit protein bL20</fullName>
    </recommendedName>
</protein>